<dbReference type="InterPro" id="IPR045087">
    <property type="entry name" value="Cu-oxidase_fam"/>
</dbReference>
<dbReference type="InterPro" id="IPR011706">
    <property type="entry name" value="Cu-oxidase_C"/>
</dbReference>
<dbReference type="PROSITE" id="PS00080">
    <property type="entry name" value="MULTICOPPER_OXIDASE2"/>
    <property type="match status" value="1"/>
</dbReference>
<dbReference type="GO" id="GO:0005507">
    <property type="term" value="F:copper ion binding"/>
    <property type="evidence" value="ECO:0007669"/>
    <property type="project" value="InterPro"/>
</dbReference>
<sequence>MPYDHPLFLFVSPLLAAVALGCAADRPSQPEGWDSAVALRPARDRDARPEVVEVDLTARVEEVEIVPGKRTPTWTYDGGLPGPLIRAKVGDRVIVNFRNELPAPTTIHWHGVRLLAEMDGAPGHSQPETPPGGSFTYDFVVPDAGLYWYHPHVDSAVQAGNGLYGPLLVEDPDEPAGLGDELVLVLSDISLRDDGTLEDPEAGGNLGTLFGREGDHLLVNGRVNPVIEARAGLRQRWRIVNAAKSRYYQLMIADHRFTRIGGDGGLLERPVATDRILLTPGERADVLIVPRGAPGSTLPVRWVPYDRGYGATFGRPEVEAFRLRLADEPAAEDAPLPEVRRDIPALDTAAATRVDLKLTLQESPSGVEMGINGVPSWKAEPLVAAVGETSVWTVENTFDFDHPFHLHGFFFQVLGADGRPVRPMEWKDTVNVPVDGAARFVVRYDNRPGMWMFHCHILDHAEAGMMGMLHVIQ</sequence>
<dbReference type="InterPro" id="IPR011707">
    <property type="entry name" value="Cu-oxidase-like_N"/>
</dbReference>
<feature type="domain" description="Plastocyanin-like" evidence="5">
    <location>
        <begin position="61"/>
        <end position="173"/>
    </location>
</feature>
<name>A0A4P2QJQ9_SORCE</name>
<dbReference type="SUPFAM" id="SSF49503">
    <property type="entry name" value="Cupredoxins"/>
    <property type="match status" value="3"/>
</dbReference>
<dbReference type="CDD" id="cd13861">
    <property type="entry name" value="CuRO_1_CumA_like"/>
    <property type="match status" value="1"/>
</dbReference>
<gene>
    <name evidence="6" type="primary">yacK</name>
    <name evidence="6" type="ORF">SOCE836_017640</name>
</gene>
<dbReference type="InterPro" id="IPR008972">
    <property type="entry name" value="Cupredoxin"/>
</dbReference>
<dbReference type="Pfam" id="PF00394">
    <property type="entry name" value="Cu-oxidase"/>
    <property type="match status" value="1"/>
</dbReference>
<dbReference type="InterPro" id="IPR002355">
    <property type="entry name" value="Cu_oxidase_Cu_BS"/>
</dbReference>
<dbReference type="InterPro" id="IPR001117">
    <property type="entry name" value="Cu-oxidase_2nd"/>
</dbReference>
<dbReference type="PROSITE" id="PS00079">
    <property type="entry name" value="MULTICOPPER_OXIDASE1"/>
    <property type="match status" value="1"/>
</dbReference>
<dbReference type="PANTHER" id="PTHR11709">
    <property type="entry name" value="MULTI-COPPER OXIDASE"/>
    <property type="match status" value="1"/>
</dbReference>
<evidence type="ECO:0000259" key="5">
    <source>
        <dbReference type="Pfam" id="PF07732"/>
    </source>
</evidence>
<reference evidence="6 7" key="1">
    <citation type="submission" date="2015-09" db="EMBL/GenBank/DDBJ databases">
        <title>Sorangium comparison.</title>
        <authorList>
            <person name="Zaburannyi N."/>
            <person name="Bunk B."/>
            <person name="Overmann J."/>
            <person name="Mueller R."/>
        </authorList>
    </citation>
    <scope>NUCLEOTIDE SEQUENCE [LARGE SCALE GENOMIC DNA]</scope>
    <source>
        <strain evidence="6 7">So ce836</strain>
    </source>
</reference>
<evidence type="ECO:0000313" key="6">
    <source>
        <dbReference type="EMBL" id="AUX29673.1"/>
    </source>
</evidence>
<proteinExistence type="predicted"/>
<dbReference type="InterPro" id="IPR033138">
    <property type="entry name" value="Cu_oxidase_CS"/>
</dbReference>
<dbReference type="CDD" id="cd13881">
    <property type="entry name" value="CuRO_2_McoC_like"/>
    <property type="match status" value="1"/>
</dbReference>
<protein>
    <submittedName>
        <fullName evidence="6">Multicopper oxidase</fullName>
    </submittedName>
</protein>
<accession>A0A4P2QJQ9</accession>
<evidence type="ECO:0000256" key="1">
    <source>
        <dbReference type="ARBA" id="ARBA00022723"/>
    </source>
</evidence>
<keyword evidence="1" id="KW-0479">Metal-binding</keyword>
<dbReference type="GO" id="GO:0016491">
    <property type="term" value="F:oxidoreductase activity"/>
    <property type="evidence" value="ECO:0007669"/>
    <property type="project" value="UniProtKB-KW"/>
</dbReference>
<dbReference type="AlphaFoldDB" id="A0A4P2QJQ9"/>
<dbReference type="Pfam" id="PF07732">
    <property type="entry name" value="Cu-oxidase_3"/>
    <property type="match status" value="1"/>
</dbReference>
<evidence type="ECO:0000259" key="4">
    <source>
        <dbReference type="Pfam" id="PF07731"/>
    </source>
</evidence>
<organism evidence="6 7">
    <name type="scientific">Sorangium cellulosum</name>
    <name type="common">Polyangium cellulosum</name>
    <dbReference type="NCBI Taxonomy" id="56"/>
    <lineage>
        <taxon>Bacteria</taxon>
        <taxon>Pseudomonadati</taxon>
        <taxon>Myxococcota</taxon>
        <taxon>Polyangia</taxon>
        <taxon>Polyangiales</taxon>
        <taxon>Polyangiaceae</taxon>
        <taxon>Sorangium</taxon>
    </lineage>
</organism>
<feature type="domain" description="Plastocyanin-like" evidence="3">
    <location>
        <begin position="182"/>
        <end position="290"/>
    </location>
</feature>
<dbReference type="EMBL" id="CP012672">
    <property type="protein sequence ID" value="AUX29673.1"/>
    <property type="molecule type" value="Genomic_DNA"/>
</dbReference>
<feature type="domain" description="Plastocyanin-like" evidence="4">
    <location>
        <begin position="372"/>
        <end position="470"/>
    </location>
</feature>
<evidence type="ECO:0000259" key="3">
    <source>
        <dbReference type="Pfam" id="PF00394"/>
    </source>
</evidence>
<evidence type="ECO:0000313" key="7">
    <source>
        <dbReference type="Proteomes" id="UP000295497"/>
    </source>
</evidence>
<evidence type="ECO:0000256" key="2">
    <source>
        <dbReference type="ARBA" id="ARBA00023002"/>
    </source>
</evidence>
<dbReference type="Gene3D" id="2.60.40.420">
    <property type="entry name" value="Cupredoxins - blue copper proteins"/>
    <property type="match status" value="3"/>
</dbReference>
<dbReference type="Proteomes" id="UP000295497">
    <property type="component" value="Chromosome"/>
</dbReference>
<keyword evidence="2" id="KW-0560">Oxidoreductase</keyword>
<dbReference type="Pfam" id="PF07731">
    <property type="entry name" value="Cu-oxidase_2"/>
    <property type="match status" value="1"/>
</dbReference>